<organism evidence="2">
    <name type="scientific">Solibacter usitatus (strain Ellin6076)</name>
    <dbReference type="NCBI Taxonomy" id="234267"/>
    <lineage>
        <taxon>Bacteria</taxon>
        <taxon>Pseudomonadati</taxon>
        <taxon>Acidobacteriota</taxon>
        <taxon>Terriglobia</taxon>
        <taxon>Bryobacterales</taxon>
        <taxon>Solibacteraceae</taxon>
        <taxon>Candidatus Solibacter</taxon>
    </lineage>
</organism>
<dbReference type="InterPro" id="IPR036188">
    <property type="entry name" value="FAD/NAD-bd_sf"/>
</dbReference>
<reference evidence="2" key="1">
    <citation type="submission" date="2006-10" db="EMBL/GenBank/DDBJ databases">
        <title>Complete sequence of Solibacter usitatus Ellin6076.</title>
        <authorList>
            <consortium name="US DOE Joint Genome Institute"/>
            <person name="Copeland A."/>
            <person name="Lucas S."/>
            <person name="Lapidus A."/>
            <person name="Barry K."/>
            <person name="Detter J.C."/>
            <person name="Glavina del Rio T."/>
            <person name="Hammon N."/>
            <person name="Israni S."/>
            <person name="Dalin E."/>
            <person name="Tice H."/>
            <person name="Pitluck S."/>
            <person name="Thompson L.S."/>
            <person name="Brettin T."/>
            <person name="Bruce D."/>
            <person name="Han C."/>
            <person name="Tapia R."/>
            <person name="Gilna P."/>
            <person name="Schmutz J."/>
            <person name="Larimer F."/>
            <person name="Land M."/>
            <person name="Hauser L."/>
            <person name="Kyrpides N."/>
            <person name="Mikhailova N."/>
            <person name="Janssen P.H."/>
            <person name="Kuske C.R."/>
            <person name="Richardson P."/>
        </authorList>
    </citation>
    <scope>NUCLEOTIDE SEQUENCE</scope>
    <source>
        <strain evidence="2">Ellin6076</strain>
    </source>
</reference>
<dbReference type="SUPFAM" id="SSF51905">
    <property type="entry name" value="FAD/NAD(P)-binding domain"/>
    <property type="match status" value="1"/>
</dbReference>
<dbReference type="STRING" id="234267.Acid_1355"/>
<evidence type="ECO:0000313" key="2">
    <source>
        <dbReference type="EMBL" id="ABJ82348.1"/>
    </source>
</evidence>
<dbReference type="InterPro" id="IPR050407">
    <property type="entry name" value="Geranylgeranyl_reductase"/>
</dbReference>
<dbReference type="InterPro" id="IPR002938">
    <property type="entry name" value="FAD-bd"/>
</dbReference>
<dbReference type="PANTHER" id="PTHR42685:SF19">
    <property type="entry name" value="POSSIBLE OXIDOREDUCTASE"/>
    <property type="match status" value="1"/>
</dbReference>
<name>Q029E3_SOLUE</name>
<dbReference type="PANTHER" id="PTHR42685">
    <property type="entry name" value="GERANYLGERANYL DIPHOSPHATE REDUCTASE"/>
    <property type="match status" value="1"/>
</dbReference>
<dbReference type="eggNOG" id="COG0644">
    <property type="taxonomic scope" value="Bacteria"/>
</dbReference>
<sequence precursor="true">MNPLPRATDLFVIGGGPAGLAAAIAARRRGLDVTLADCSLPPVDKACGEGIMPDGLAAARALGLDLSGTGGHCFEGIRFVHGESSVEARFPNGHGLGLRRTDLHNLMVDHAIQAGVKLSWGTRISGISPQGVIARDRLVRARWIAGADGGHSPVRRWAGLDACHRESHRFGFRRHYRVAPWSDFMEVHWGESCQLYITPVSAGEVCVVLITSDQRQRLDDALPHFPQVAHRFAPGSATNLQRGGVTASRRLKSVCRGNVALVGDASGSVDAITGEGLCLLFQQSVALAAALEKDDLTAYQAEHRRIGRRPEFMGDMMLLLDHRRRLRSRALSALSREPGLFAKLLAMHTGPFSAANLITSGLSLGWRMLTL</sequence>
<dbReference type="Pfam" id="PF01494">
    <property type="entry name" value="FAD_binding_3"/>
    <property type="match status" value="1"/>
</dbReference>
<dbReference type="GO" id="GO:0071949">
    <property type="term" value="F:FAD binding"/>
    <property type="evidence" value="ECO:0007669"/>
    <property type="project" value="InterPro"/>
</dbReference>
<dbReference type="GO" id="GO:0004497">
    <property type="term" value="F:monooxygenase activity"/>
    <property type="evidence" value="ECO:0007669"/>
    <property type="project" value="UniProtKB-KW"/>
</dbReference>
<dbReference type="KEGG" id="sus:Acid_1355"/>
<accession>Q029E3</accession>
<dbReference type="EMBL" id="CP000473">
    <property type="protein sequence ID" value="ABJ82348.1"/>
    <property type="molecule type" value="Genomic_DNA"/>
</dbReference>
<dbReference type="InParanoid" id="Q029E3"/>
<evidence type="ECO:0000259" key="1">
    <source>
        <dbReference type="Pfam" id="PF01494"/>
    </source>
</evidence>
<dbReference type="Gene3D" id="3.50.50.60">
    <property type="entry name" value="FAD/NAD(P)-binding domain"/>
    <property type="match status" value="1"/>
</dbReference>
<protein>
    <submittedName>
        <fullName evidence="2">Monooxygenase, FAD-binding</fullName>
    </submittedName>
</protein>
<proteinExistence type="predicted"/>
<dbReference type="PRINTS" id="PR00420">
    <property type="entry name" value="RNGMNOXGNASE"/>
</dbReference>
<keyword evidence="2" id="KW-0560">Oxidoreductase</keyword>
<dbReference type="HOGENOM" id="CLU_053670_1_0_0"/>
<keyword evidence="2" id="KW-0503">Monooxygenase</keyword>
<dbReference type="OrthoDB" id="113955at2"/>
<dbReference type="AlphaFoldDB" id="Q029E3"/>
<gene>
    <name evidence="2" type="ordered locus">Acid_1355</name>
</gene>
<feature type="domain" description="FAD-binding" evidence="1">
    <location>
        <begin position="8"/>
        <end position="291"/>
    </location>
</feature>